<accession>A0A8H4TBT3</accession>
<feature type="compositionally biased region" description="Acidic residues" evidence="1">
    <location>
        <begin position="246"/>
        <end position="256"/>
    </location>
</feature>
<dbReference type="AlphaFoldDB" id="A0A8H4TBT3"/>
<comment type="caution">
    <text evidence="3">The sequence shown here is derived from an EMBL/GenBank/DDBJ whole genome shotgun (WGS) entry which is preliminary data.</text>
</comment>
<reference evidence="3" key="2">
    <citation type="submission" date="2020-05" db="EMBL/GenBank/DDBJ databases">
        <authorList>
            <person name="Kim H.-S."/>
            <person name="Proctor R.H."/>
            <person name="Brown D.W."/>
        </authorList>
    </citation>
    <scope>NUCLEOTIDE SEQUENCE</scope>
    <source>
        <strain evidence="3">NRRL 45417</strain>
    </source>
</reference>
<dbReference type="EMBL" id="JABFAI010000113">
    <property type="protein sequence ID" value="KAF4954762.1"/>
    <property type="molecule type" value="Genomic_DNA"/>
</dbReference>
<name>A0A8H4TBT3_9HYPO</name>
<evidence type="ECO:0000313" key="4">
    <source>
        <dbReference type="Proteomes" id="UP000604273"/>
    </source>
</evidence>
<keyword evidence="2" id="KW-0732">Signal</keyword>
<evidence type="ECO:0000313" key="3">
    <source>
        <dbReference type="EMBL" id="KAF4954762.1"/>
    </source>
</evidence>
<feature type="compositionally biased region" description="Gly residues" evidence="1">
    <location>
        <begin position="184"/>
        <end position="220"/>
    </location>
</feature>
<evidence type="ECO:0008006" key="5">
    <source>
        <dbReference type="Google" id="ProtNLM"/>
    </source>
</evidence>
<dbReference type="Proteomes" id="UP000604273">
    <property type="component" value="Unassembled WGS sequence"/>
</dbReference>
<protein>
    <recommendedName>
        <fullName evidence="5">Circumsporozoite protein</fullName>
    </recommendedName>
</protein>
<gene>
    <name evidence="3" type="ORF">FGADI_5060</name>
</gene>
<proteinExistence type="predicted"/>
<feature type="compositionally biased region" description="Low complexity" evidence="1">
    <location>
        <begin position="221"/>
        <end position="245"/>
    </location>
</feature>
<feature type="region of interest" description="Disordered" evidence="1">
    <location>
        <begin position="178"/>
        <end position="315"/>
    </location>
</feature>
<dbReference type="OrthoDB" id="2141239at2759"/>
<feature type="signal peptide" evidence="2">
    <location>
        <begin position="1"/>
        <end position="18"/>
    </location>
</feature>
<feature type="chain" id="PRO_5034270314" description="Circumsporozoite protein" evidence="2">
    <location>
        <begin position="19"/>
        <end position="429"/>
    </location>
</feature>
<keyword evidence="4" id="KW-1185">Reference proteome</keyword>
<evidence type="ECO:0000256" key="1">
    <source>
        <dbReference type="SAM" id="MobiDB-lite"/>
    </source>
</evidence>
<organism evidence="3 4">
    <name type="scientific">Fusarium gaditjirri</name>
    <dbReference type="NCBI Taxonomy" id="282569"/>
    <lineage>
        <taxon>Eukaryota</taxon>
        <taxon>Fungi</taxon>
        <taxon>Dikarya</taxon>
        <taxon>Ascomycota</taxon>
        <taxon>Pezizomycotina</taxon>
        <taxon>Sordariomycetes</taxon>
        <taxon>Hypocreomycetidae</taxon>
        <taxon>Hypocreales</taxon>
        <taxon>Nectriaceae</taxon>
        <taxon>Fusarium</taxon>
        <taxon>Fusarium nisikadoi species complex</taxon>
    </lineage>
</organism>
<feature type="compositionally biased region" description="Low complexity" evidence="1">
    <location>
        <begin position="257"/>
        <end position="297"/>
    </location>
</feature>
<evidence type="ECO:0000256" key="2">
    <source>
        <dbReference type="SAM" id="SignalP"/>
    </source>
</evidence>
<sequence length="429" mass="42310">MAFSKSIILAALLAYAEARFGQEQEPVAAVQALGDAGFGDPGVAATIAGSIPGALLAAASPCDKLTIADQMITELGTDQQVLDAAIGLVAAETNFNPSAVDRPFVCADPSLPATAALRGIVPLVDPAVDGAATENANSATSVTTPFDAAGLSQAEVMIAQGFSTFTAVGANGDKVELDGQDGAAAGGAGQDDGQDDGTGAGADNGADAGAGAGAGNGGAANNGTAPADGQQGNNGSDNAQDGNNANDDEDCEEDDNNNNNNNGNANNGNNGNNNNGNGNNGNGNQNNQGGNNGNNDNAQDDAADDNNAGNGAGNGGNAGGNAGALDFGVCQPTMARIGGLNGRPADEFTFIPQDPLVAEGQQEALNPNIITNRICDQLTNVCDASADAVAACEDAQAQIEALGTRDQSTADTWNALLGFDGVDSTQQQV</sequence>
<reference evidence="3" key="1">
    <citation type="journal article" date="2020" name="BMC Genomics">
        <title>Correction to: Identification and distribution of gene clusters required for synthesis of sphingolipid metabolism inhibitors in diverse species of the filamentous fungus Fusarium.</title>
        <authorList>
            <person name="Kim H.S."/>
            <person name="Lohmar J.M."/>
            <person name="Busman M."/>
            <person name="Brown D.W."/>
            <person name="Naumann T.A."/>
            <person name="Divon H.H."/>
            <person name="Lysoe E."/>
            <person name="Uhlig S."/>
            <person name="Proctor R.H."/>
        </authorList>
    </citation>
    <scope>NUCLEOTIDE SEQUENCE</scope>
    <source>
        <strain evidence="3">NRRL 45417</strain>
    </source>
</reference>